<dbReference type="InterPro" id="IPR037171">
    <property type="entry name" value="NagB/RpiA_transferase-like"/>
</dbReference>
<feature type="binding site" evidence="2">
    <location>
        <begin position="98"/>
        <end position="101"/>
    </location>
    <ligand>
        <name>substrate</name>
    </ligand>
</feature>
<keyword evidence="4" id="KW-1185">Reference proteome</keyword>
<dbReference type="SUPFAM" id="SSF75445">
    <property type="entry name" value="D-ribose-5-phosphate isomerase (RpiA), lid domain"/>
    <property type="match status" value="1"/>
</dbReference>
<dbReference type="PANTHER" id="PTHR11934:SF0">
    <property type="entry name" value="RIBOSE-5-PHOSPHATE ISOMERASE"/>
    <property type="match status" value="1"/>
</dbReference>
<dbReference type="Gene3D" id="3.40.50.1360">
    <property type="match status" value="1"/>
</dbReference>
<comment type="function">
    <text evidence="2">Catalyzes the reversible conversion of ribose-5-phosphate to ribulose 5-phosphate.</text>
</comment>
<feature type="binding site" evidence="2">
    <location>
        <begin position="85"/>
        <end position="88"/>
    </location>
    <ligand>
        <name>substrate</name>
    </ligand>
</feature>
<dbReference type="SUPFAM" id="SSF100950">
    <property type="entry name" value="NagB/RpiA/CoA transferase-like"/>
    <property type="match status" value="1"/>
</dbReference>
<comment type="pathway">
    <text evidence="2">Carbohydrate degradation; pentose phosphate pathway; D-ribose 5-phosphate from D-ribulose 5-phosphate (non-oxidative stage): step 1/1.</text>
</comment>
<dbReference type="GO" id="GO:0004751">
    <property type="term" value="F:ribose-5-phosphate isomerase activity"/>
    <property type="evidence" value="ECO:0007669"/>
    <property type="project" value="UniProtKB-EC"/>
</dbReference>
<proteinExistence type="inferred from homology"/>
<comment type="subunit">
    <text evidence="2">Homodimer.</text>
</comment>
<feature type="active site" description="Proton acceptor" evidence="2">
    <location>
        <position position="107"/>
    </location>
</feature>
<comment type="similarity">
    <text evidence="2">Belongs to the ribose 5-phosphate isomerase family.</text>
</comment>
<dbReference type="HAMAP" id="MF_00170">
    <property type="entry name" value="Rib_5P_isom_A"/>
    <property type="match status" value="1"/>
</dbReference>
<dbReference type="Proteomes" id="UP001595989">
    <property type="component" value="Unassembled WGS sequence"/>
</dbReference>
<dbReference type="Pfam" id="PF06026">
    <property type="entry name" value="Rib_5-P_isom_A"/>
    <property type="match status" value="1"/>
</dbReference>
<evidence type="ECO:0000256" key="2">
    <source>
        <dbReference type="HAMAP-Rule" id="MF_00170"/>
    </source>
</evidence>
<evidence type="ECO:0000256" key="1">
    <source>
        <dbReference type="ARBA" id="ARBA00023235"/>
    </source>
</evidence>
<keyword evidence="1 2" id="KW-0413">Isomerase</keyword>
<dbReference type="PANTHER" id="PTHR11934">
    <property type="entry name" value="RIBOSE-5-PHOSPHATE ISOMERASE"/>
    <property type="match status" value="1"/>
</dbReference>
<dbReference type="EC" id="5.3.1.6" evidence="2"/>
<feature type="binding site" evidence="2">
    <location>
        <position position="125"/>
    </location>
    <ligand>
        <name>substrate</name>
    </ligand>
</feature>
<comment type="catalytic activity">
    <reaction evidence="2">
        <text>aldehydo-D-ribose 5-phosphate = D-ribulose 5-phosphate</text>
        <dbReference type="Rhea" id="RHEA:14657"/>
        <dbReference type="ChEBI" id="CHEBI:58121"/>
        <dbReference type="ChEBI" id="CHEBI:58273"/>
        <dbReference type="EC" id="5.3.1.6"/>
    </reaction>
</comment>
<evidence type="ECO:0000313" key="4">
    <source>
        <dbReference type="Proteomes" id="UP001595989"/>
    </source>
</evidence>
<accession>A0ABV9DG03</accession>
<dbReference type="EMBL" id="JBHSFU010000004">
    <property type="protein sequence ID" value="MFC4557660.1"/>
    <property type="molecule type" value="Genomic_DNA"/>
</dbReference>
<dbReference type="CDD" id="cd01398">
    <property type="entry name" value="RPI_A"/>
    <property type="match status" value="1"/>
</dbReference>
<evidence type="ECO:0000313" key="3">
    <source>
        <dbReference type="EMBL" id="MFC4557660.1"/>
    </source>
</evidence>
<dbReference type="RefSeq" id="WP_390293643.1">
    <property type="nucleotide sequence ID" value="NZ_JBHSFU010000004.1"/>
</dbReference>
<dbReference type="NCBIfam" id="TIGR00021">
    <property type="entry name" value="rpiA"/>
    <property type="match status" value="1"/>
</dbReference>
<dbReference type="InterPro" id="IPR020672">
    <property type="entry name" value="Ribose5P_isomerase_typA_subgr"/>
</dbReference>
<feature type="binding site" evidence="2">
    <location>
        <begin position="30"/>
        <end position="33"/>
    </location>
    <ligand>
        <name>substrate</name>
    </ligand>
</feature>
<dbReference type="InterPro" id="IPR004788">
    <property type="entry name" value="Ribose5P_isomerase_type_A"/>
</dbReference>
<dbReference type="Gene3D" id="3.30.70.260">
    <property type="match status" value="1"/>
</dbReference>
<reference evidence="4" key="1">
    <citation type="journal article" date="2019" name="Int. J. Syst. Evol. Microbiol.">
        <title>The Global Catalogue of Microorganisms (GCM) 10K type strain sequencing project: providing services to taxonomists for standard genome sequencing and annotation.</title>
        <authorList>
            <consortium name="The Broad Institute Genomics Platform"/>
            <consortium name="The Broad Institute Genome Sequencing Center for Infectious Disease"/>
            <person name="Wu L."/>
            <person name="Ma J."/>
        </authorList>
    </citation>
    <scope>NUCLEOTIDE SEQUENCE [LARGE SCALE GENOMIC DNA]</scope>
    <source>
        <strain evidence="4">CGMCC 4.7426</strain>
    </source>
</reference>
<organism evidence="3 4">
    <name type="scientific">Virgibacillus kekensis</name>
    <dbReference type="NCBI Taxonomy" id="202261"/>
    <lineage>
        <taxon>Bacteria</taxon>
        <taxon>Bacillati</taxon>
        <taxon>Bacillota</taxon>
        <taxon>Bacilli</taxon>
        <taxon>Bacillales</taxon>
        <taxon>Bacillaceae</taxon>
        <taxon>Virgibacillus</taxon>
    </lineage>
</organism>
<comment type="caution">
    <text evidence="3">The sequence shown here is derived from an EMBL/GenBank/DDBJ whole genome shotgun (WGS) entry which is preliminary data.</text>
</comment>
<sequence>MLSGSDTNKKMAGEEAVNYIEDGMIVGLGSGSTVNFMLKKLGERVKEGLKVKGIPTSIKTERLARELGIPLIESVNIERIDLAIDGADEVDNDLHLLKGGGGSLVREKIVDEASDKLIIIIDGLKKVSHLGAFSLPIEIVPFGWKLTEIQIKKLGGIPTLRKKNDEIFVSDNGNFILDCDFGQITDPQQLHYKLKLLTGVVETGLFVSITDKVIIGRNSRVDVLHRSHSDMEADLESTSLLHRRNYSE</sequence>
<gene>
    <name evidence="2 3" type="primary">rpiA</name>
    <name evidence="3" type="ORF">ACFO3D_05485</name>
</gene>
<protein>
    <recommendedName>
        <fullName evidence="2">Ribose-5-phosphate isomerase A</fullName>
        <ecNumber evidence="2">5.3.1.6</ecNumber>
    </recommendedName>
    <alternativeName>
        <fullName evidence="2">Phosphoriboisomerase A</fullName>
        <shortName evidence="2">PRI</shortName>
    </alternativeName>
</protein>
<name>A0ABV9DG03_9BACI</name>
<dbReference type="NCBIfam" id="NF001924">
    <property type="entry name" value="PRK00702.1"/>
    <property type="match status" value="1"/>
</dbReference>